<dbReference type="AlphaFoldDB" id="A0A438ARY6"/>
<sequence length="145" mass="15241">MVPVAAAATSASDGSSTASAMLPVDALTAARNAGLPIYEVGRTVVTHASKMGAVYATEYRRVNEVDDLSSPTTKFITVGAIVPDNFHVVRGSAYNRVRTAVVVNLRPVDGIFDSFTYDMTPQTWMNSPLVEVPGGGPSIGIALVR</sequence>
<evidence type="ECO:0000313" key="2">
    <source>
        <dbReference type="Proteomes" id="UP000284333"/>
    </source>
</evidence>
<accession>A0A438ARY6</accession>
<dbReference type="Proteomes" id="UP000284333">
    <property type="component" value="Unassembled WGS sequence"/>
</dbReference>
<gene>
    <name evidence="1" type="ORF">EF834_13595</name>
</gene>
<protein>
    <submittedName>
        <fullName evidence="1">Uncharacterized protein</fullName>
    </submittedName>
</protein>
<name>A0A438ARY6_9NOCA</name>
<organism evidence="1 2">
    <name type="scientific">Rhodococcus spongiicola</name>
    <dbReference type="NCBI Taxonomy" id="2487352"/>
    <lineage>
        <taxon>Bacteria</taxon>
        <taxon>Bacillati</taxon>
        <taxon>Actinomycetota</taxon>
        <taxon>Actinomycetes</taxon>
        <taxon>Mycobacteriales</taxon>
        <taxon>Nocardiaceae</taxon>
        <taxon>Rhodococcus</taxon>
    </lineage>
</organism>
<comment type="caution">
    <text evidence="1">The sequence shown here is derived from an EMBL/GenBank/DDBJ whole genome shotgun (WGS) entry which is preliminary data.</text>
</comment>
<reference evidence="1 2" key="1">
    <citation type="submission" date="2018-11" db="EMBL/GenBank/DDBJ databases">
        <title>Rhodococcus spongicola sp. nov. and Rhodococcus xishaensis sp. nov. from marine sponges.</title>
        <authorList>
            <person name="Li L."/>
            <person name="Lin H.W."/>
        </authorList>
    </citation>
    <scope>NUCLEOTIDE SEQUENCE [LARGE SCALE GENOMIC DNA]</scope>
    <source>
        <strain evidence="1 2">LHW50502</strain>
    </source>
</reference>
<keyword evidence="2" id="KW-1185">Reference proteome</keyword>
<evidence type="ECO:0000313" key="1">
    <source>
        <dbReference type="EMBL" id="RVW01474.1"/>
    </source>
</evidence>
<proteinExistence type="predicted"/>
<dbReference type="EMBL" id="RKLN01000005">
    <property type="protein sequence ID" value="RVW01474.1"/>
    <property type="molecule type" value="Genomic_DNA"/>
</dbReference>